<organism evidence="3 4">
    <name type="scientific">Henriciella mobilis</name>
    <dbReference type="NCBI Taxonomy" id="2305467"/>
    <lineage>
        <taxon>Bacteria</taxon>
        <taxon>Pseudomonadati</taxon>
        <taxon>Pseudomonadota</taxon>
        <taxon>Alphaproteobacteria</taxon>
        <taxon>Hyphomonadales</taxon>
        <taxon>Hyphomonadaceae</taxon>
        <taxon>Henriciella</taxon>
    </lineage>
</organism>
<feature type="domain" description="HTH marR-type" evidence="2">
    <location>
        <begin position="51"/>
        <end position="181"/>
    </location>
</feature>
<dbReference type="GO" id="GO:0003700">
    <property type="term" value="F:DNA-binding transcription factor activity"/>
    <property type="evidence" value="ECO:0007669"/>
    <property type="project" value="InterPro"/>
</dbReference>
<dbReference type="InterPro" id="IPR039422">
    <property type="entry name" value="MarR/SlyA-like"/>
</dbReference>
<evidence type="ECO:0000259" key="2">
    <source>
        <dbReference type="PROSITE" id="PS50995"/>
    </source>
</evidence>
<dbReference type="SMART" id="SM00347">
    <property type="entry name" value="HTH_MARR"/>
    <property type="match status" value="1"/>
</dbReference>
<dbReference type="Proteomes" id="UP000266385">
    <property type="component" value="Unassembled WGS sequence"/>
</dbReference>
<dbReference type="Gene3D" id="1.10.10.10">
    <property type="entry name" value="Winged helix-like DNA-binding domain superfamily/Winged helix DNA-binding domain"/>
    <property type="match status" value="1"/>
</dbReference>
<accession>A0A399RSG0</accession>
<dbReference type="PANTHER" id="PTHR33164:SF89">
    <property type="entry name" value="MARR FAMILY REGULATORY PROTEIN"/>
    <property type="match status" value="1"/>
</dbReference>
<proteinExistence type="predicted"/>
<evidence type="ECO:0000256" key="1">
    <source>
        <dbReference type="SAM" id="MobiDB-lite"/>
    </source>
</evidence>
<dbReference type="GO" id="GO:0006950">
    <property type="term" value="P:response to stress"/>
    <property type="evidence" value="ECO:0007669"/>
    <property type="project" value="TreeGrafter"/>
</dbReference>
<name>A0A399RSG0_9PROT</name>
<dbReference type="PROSITE" id="PS50995">
    <property type="entry name" value="HTH_MARR_2"/>
    <property type="match status" value="1"/>
</dbReference>
<sequence>MSPLPVFLPRMQAPPPPDTSSMRRSRCKWFGESLYSKACAQGPAMIKNPFADYPGYLLRHASNANLNAIYDRLRPLDLRLAEASVLLLIQANPGVTQSEACQTLGIARANMAPLVNRLESKDLVSRTPVDGRSYGLTVSPQGKEVAKRADAELKAHEKELLDAVPKELRQSFVEALGYIAAFNAAEQTE</sequence>
<dbReference type="InterPro" id="IPR036388">
    <property type="entry name" value="WH-like_DNA-bd_sf"/>
</dbReference>
<dbReference type="EMBL" id="QWFX01000005">
    <property type="protein sequence ID" value="RIJ32812.1"/>
    <property type="molecule type" value="Genomic_DNA"/>
</dbReference>
<dbReference type="InterPro" id="IPR000835">
    <property type="entry name" value="HTH_MarR-typ"/>
</dbReference>
<dbReference type="AlphaFoldDB" id="A0A399RSG0"/>
<dbReference type="PANTHER" id="PTHR33164">
    <property type="entry name" value="TRANSCRIPTIONAL REGULATOR, MARR FAMILY"/>
    <property type="match status" value="1"/>
</dbReference>
<keyword evidence="4" id="KW-1185">Reference proteome</keyword>
<dbReference type="InterPro" id="IPR036390">
    <property type="entry name" value="WH_DNA-bd_sf"/>
</dbReference>
<protein>
    <submittedName>
        <fullName evidence="3">MarR family transcriptional regulator</fullName>
    </submittedName>
</protein>
<dbReference type="Pfam" id="PF12802">
    <property type="entry name" value="MarR_2"/>
    <property type="match status" value="1"/>
</dbReference>
<comment type="caution">
    <text evidence="3">The sequence shown here is derived from an EMBL/GenBank/DDBJ whole genome shotgun (WGS) entry which is preliminary data.</text>
</comment>
<evidence type="ECO:0000313" key="3">
    <source>
        <dbReference type="EMBL" id="RIJ32812.1"/>
    </source>
</evidence>
<reference evidence="3 4" key="1">
    <citation type="submission" date="2018-08" db="EMBL/GenBank/DDBJ databases">
        <title>Henriciella mobilis sp. nov., isolated from seawater.</title>
        <authorList>
            <person name="Cheng H."/>
            <person name="Wu Y.-H."/>
            <person name="Xu X.-W."/>
            <person name="Guo L.-L."/>
        </authorList>
    </citation>
    <scope>NUCLEOTIDE SEQUENCE [LARGE SCALE GENOMIC DNA]</scope>
    <source>
        <strain evidence="3 4">JN25</strain>
    </source>
</reference>
<dbReference type="SUPFAM" id="SSF46785">
    <property type="entry name" value="Winged helix' DNA-binding domain"/>
    <property type="match status" value="1"/>
</dbReference>
<feature type="region of interest" description="Disordered" evidence="1">
    <location>
        <begin position="1"/>
        <end position="22"/>
    </location>
</feature>
<gene>
    <name evidence="3" type="ORF">D1223_02895</name>
</gene>
<evidence type="ECO:0000313" key="4">
    <source>
        <dbReference type="Proteomes" id="UP000266385"/>
    </source>
</evidence>